<dbReference type="SMART" id="SM00291">
    <property type="entry name" value="ZnF_ZZ"/>
    <property type="match status" value="2"/>
</dbReference>
<name>A0A5N6LEQ4_9ASTR</name>
<evidence type="ECO:0000259" key="16">
    <source>
        <dbReference type="PROSITE" id="PS50134"/>
    </source>
</evidence>
<accession>A0A5N6LEQ4</accession>
<dbReference type="InterPro" id="IPR000433">
    <property type="entry name" value="Znf_ZZ"/>
</dbReference>
<dbReference type="Pfam" id="PF08214">
    <property type="entry name" value="HAT_KAT11"/>
    <property type="match status" value="1"/>
</dbReference>
<keyword evidence="11" id="KW-0539">Nucleus</keyword>
<keyword evidence="12" id="KW-0012">Acyltransferase</keyword>
<dbReference type="GO" id="GO:0045944">
    <property type="term" value="P:positive regulation of transcription by RNA polymerase II"/>
    <property type="evidence" value="ECO:0007669"/>
    <property type="project" value="TreeGrafter"/>
</dbReference>
<dbReference type="PANTHER" id="PTHR13808">
    <property type="entry name" value="CBP/P300-RELATED"/>
    <property type="match status" value="1"/>
</dbReference>
<evidence type="ECO:0000256" key="13">
    <source>
        <dbReference type="ARBA" id="ARBA00048017"/>
    </source>
</evidence>
<dbReference type="SMART" id="SM01250">
    <property type="entry name" value="KAT11"/>
    <property type="match status" value="1"/>
</dbReference>
<dbReference type="InterPro" id="IPR011011">
    <property type="entry name" value="Znf_FYVE_PHD"/>
</dbReference>
<dbReference type="Pfam" id="PF02135">
    <property type="entry name" value="zf-TAZ"/>
    <property type="match status" value="1"/>
</dbReference>
<dbReference type="EMBL" id="SZYD01001239">
    <property type="protein sequence ID" value="KAD0942792.1"/>
    <property type="molecule type" value="Genomic_DNA"/>
</dbReference>
<protein>
    <recommendedName>
        <fullName evidence="2">histone acetyltransferase</fullName>
        <ecNumber evidence="2">2.3.1.48</ecNumber>
    </recommendedName>
</protein>
<evidence type="ECO:0000256" key="1">
    <source>
        <dbReference type="ARBA" id="ARBA00004123"/>
    </source>
</evidence>
<feature type="region of interest" description="Disordered" evidence="15">
    <location>
        <begin position="1492"/>
        <end position="1511"/>
    </location>
</feature>
<dbReference type="GO" id="GO:0003713">
    <property type="term" value="F:transcription coactivator activity"/>
    <property type="evidence" value="ECO:0007669"/>
    <property type="project" value="TreeGrafter"/>
</dbReference>
<keyword evidence="5 14" id="KW-0863">Zinc-finger</keyword>
<evidence type="ECO:0000259" key="17">
    <source>
        <dbReference type="PROSITE" id="PS50135"/>
    </source>
</evidence>
<feature type="domain" description="CBP/p300-type HAT" evidence="18">
    <location>
        <begin position="836"/>
        <end position="1266"/>
    </location>
</feature>
<dbReference type="SUPFAM" id="SSF57850">
    <property type="entry name" value="RING/U-box"/>
    <property type="match status" value="2"/>
</dbReference>
<dbReference type="PANTHER" id="PTHR13808:SF60">
    <property type="entry name" value="HISTONE ACETYLTRANSFERASE"/>
    <property type="match status" value="1"/>
</dbReference>
<keyword evidence="4" id="KW-0479">Metal-binding</keyword>
<dbReference type="SMART" id="SM00551">
    <property type="entry name" value="ZnF_TAZ"/>
    <property type="match status" value="1"/>
</dbReference>
<dbReference type="PROSITE" id="PS50135">
    <property type="entry name" value="ZF_ZZ_2"/>
    <property type="match status" value="2"/>
</dbReference>
<comment type="catalytic activity">
    <reaction evidence="13">
        <text>L-lysyl-[protein] + acetyl-CoA = N(6)-acetyl-L-lysyl-[protein] + CoA + H(+)</text>
        <dbReference type="Rhea" id="RHEA:45948"/>
        <dbReference type="Rhea" id="RHEA-COMP:9752"/>
        <dbReference type="Rhea" id="RHEA-COMP:10731"/>
        <dbReference type="ChEBI" id="CHEBI:15378"/>
        <dbReference type="ChEBI" id="CHEBI:29969"/>
        <dbReference type="ChEBI" id="CHEBI:57287"/>
        <dbReference type="ChEBI" id="CHEBI:57288"/>
        <dbReference type="ChEBI" id="CHEBI:61930"/>
        <dbReference type="EC" id="2.3.1.48"/>
    </reaction>
</comment>
<proteinExistence type="predicted"/>
<dbReference type="GO" id="GO:0000123">
    <property type="term" value="C:histone acetyltransferase complex"/>
    <property type="evidence" value="ECO:0007669"/>
    <property type="project" value="TreeGrafter"/>
</dbReference>
<dbReference type="InterPro" id="IPR013083">
    <property type="entry name" value="Znf_RING/FYVE/PHD"/>
</dbReference>
<feature type="domain" description="ZZ-type" evidence="17">
    <location>
        <begin position="1148"/>
        <end position="1211"/>
    </location>
</feature>
<feature type="compositionally biased region" description="Basic and acidic residues" evidence="15">
    <location>
        <begin position="1492"/>
        <end position="1503"/>
    </location>
</feature>
<keyword evidence="6" id="KW-0862">Zinc</keyword>
<gene>
    <name evidence="19" type="ORF">E3N88_43523</name>
</gene>
<dbReference type="InterPro" id="IPR043145">
    <property type="entry name" value="Znf_ZZ_sf"/>
</dbReference>
<evidence type="ECO:0000256" key="12">
    <source>
        <dbReference type="ARBA" id="ARBA00023315"/>
    </source>
</evidence>
<evidence type="ECO:0000256" key="15">
    <source>
        <dbReference type="SAM" id="MobiDB-lite"/>
    </source>
</evidence>
<dbReference type="SUPFAM" id="SSF57933">
    <property type="entry name" value="TAZ domain"/>
    <property type="match status" value="1"/>
</dbReference>
<dbReference type="Proteomes" id="UP000326396">
    <property type="component" value="Unassembled WGS sequence"/>
</dbReference>
<dbReference type="Gene3D" id="1.20.1020.10">
    <property type="entry name" value="TAZ domain"/>
    <property type="match status" value="1"/>
</dbReference>
<dbReference type="InterPro" id="IPR011047">
    <property type="entry name" value="Quinoprotein_ADH-like_sf"/>
</dbReference>
<dbReference type="Gene3D" id="2.130.10.10">
    <property type="entry name" value="YVTN repeat-like/Quinoprotein amine dehydrogenase"/>
    <property type="match status" value="1"/>
</dbReference>
<evidence type="ECO:0000256" key="3">
    <source>
        <dbReference type="ARBA" id="ARBA00022679"/>
    </source>
</evidence>
<dbReference type="InterPro" id="IPR031162">
    <property type="entry name" value="CBP_P300_HAT"/>
</dbReference>
<sequence>MGKKTRVEFSLFKPLIKSPKSDSNFELHAPEVLSKNHSGNIIGGGNSGGGAGGSDGGGGGGGGGWWRRLLSPEANADENRYAENKCDFGLVVGALWLLLLAASNQGHVADRFKNNIGVGDPRKEEGFAGNLHKKRRCGTNNNFIQQEVQDANLHQIISSHSSLPDLLVSSSFLVSNSFFSHENDMNLGCGLYCPASVNIYNPISCGGSAYNEYIHNVAYGGMNIISPLNVKQSDLDIITSPEQASTITACSYGDMISDTEAFDSITAKNSFQQRPFHNSKYRSFTGNKRSAYNMDHPLISVDDVQSPSPYPNSCNIQQSFQKLPEANDSVQNISNNQDSFQPQIQDQQHFGLESSSDAFSFKVLSAYVMYKDMPADLKKEVSFRDYMHAAECQENLCKCHLYHELSSHFDKCTDSNCNVCGPARSLCGNTGNFEVESRKRKSDQSESIDNIGSASTGALLDALPTKYPKLESSMVGEDAMDDDQIRKIDGAHVQQESSVVTQSDNFVNNELKHANLESLIVEEDTMDDNQRRKVNGDGQQELTLVNQSNNIINHERMKPPQLCSDDFSLKETTFEAKPGQTIIEANNDLNSCADVADLNSSTDVAELNSGADVTDLNSNKSITPNVSIVDRDPVLESDINKVKIASLIDNVSQLEPEKIKIQSVSLADFFTADQIKAHLLSFTSQKVVSENKAPSIGPNTCQLCSMDKLVFAPAPIYCSSCDTRIKRNVGYYRSTNIIGARHCFCMSCYRGSHGNNILLRGYGYSIPKSNLQKAKNDEEREDSWVLCDKCQCWQHRICGLYNDEKDVEGKAEYICPKCYLEEIESGIRVPLPQTTASGAKDLPTTNLSDHIEQRLSKRLKQERQEMAKILGVETNEVAGAEDLVVRVVVSVEKQLEVRQKFINILHGEDYPSGFTYRSKLIFLFQKIEGVDVCLFGMCVQEFGSECGGPNQRCVYISYLDSVKYFRPERKCVTGESLRTFVYHEILTGYLEYCKRRGFATCYIWACPLIKGEDYIFYCHPETQRTPKQDKLRQWYKSMLKKATEDNVVVDHTNLYNQFFVPGGEGNMKITAARLPYFDGDYWSGAAENIVRKLEVEETAGGLQSKLPNKRILKAMGQDKIDIAVMDVLVMQKLGQTILPVKENFMIVHLQYVCTHCHEVILSGSRWSCSHCKKIQLCSRCFNADKNISESKLHVCHSGERSQLYEVVVNDVTLDTKDTDDVFVNSFFETRDAFLNKCQKSHFQFDTLSRAKYSSMMILYHLIYKPVIKPTCTACHTDVVVELCWQCDTCAKYYICESCYKMRHGAYHPHRLNPPSMDFDCGSKSQQFQMQKDRMLKFVLDTLMHASECERIPCAYRECNIMRRLFYHAARCSVKARGGCKFCQRVWTILKLHSQICTDSDCKIPRCMDIKKHKEMLAALPTDQQITMNNQHEVAAERTGTDCYFQQTIEAFRSSLTMIPFLTLYVFILTSAALDLPELPSYQHLVSGSFSESFDRNHSNDGKKNNGTTKVGNGMSLDMGKYGNMYNIQELDTLPHDTNLSHSVVTHKNDNVNDVLNQDMEIEITVNDQDKFGKDAEHEDTTQLRIILGIEGPYLSSVVMIHVETLKWNSIELNQNQANQKEEINVLDQEVTTNQEIEFLNFNRKIDVTSLHNSIVRIEFLKVNEKNVVSGLFGAIVSNSTIQHSNIKNIITNDREDLESKYSLQFIKLEYAHHEFGFLVEYWEKALHISLQYTANDKLRFENLEIWMYQIHIRLFLFYTLIFDGCCYYRTDGRAANQIKLIYGSIKGKGNIWLSKKYGKKFKDLGQYYEMWIVYFQELKSQGHNLVVIGVTFQDSHSKTLVIVQKLLVQALKRVAGPHTTMDREVVKGNIKDAMELLISIFFVIVTYSSHCSNFWGQKSFEGVMLGEVFLGPETGLEGMQEIVGLTVSISTSCVIINIHKRGLFGYKFDGRLNWSTGPMISRMGYRQGCRKNITSCYFLSAPVIDFCDANFYISNNQGELYSVSVTSPHFKWIQDLSSLKRNFTITAGNNGQLYVTVPARSIILALDVLTGTVLWQKIIGPFSSQDSAPIVDINGWISIGSLDGFLYSISPSGFVKIFPPRNNLNTVIQVKPVLDCSGYAIYISRTKMEGKISRANDENTFVSAMKPLKTIFTLLVPATGAVLWSESYPGSVSNFFFESDLRLFAVDERLLLAFLSLSSNSTGQKLSASCSMTDIKKVSIYTDNCVDYKFYMKVMIFNHPIINKPPLVLQSSLRLQKKVFDRTITELEKKTAEGSSTNEMLEKLGDLVKEREGIERKLSTTYSLGRDATSPQSSSLIPLSDKKTKSLSFKTGQKGVLISPTVSDTSSKDYSSNEEKTISYGKALMEPESSSDDGGDHEPIVEAQGVEIIDVGGDLHGGSSSSMRKRTISLNKNVGSSEENAFQTLKQKLCDAPILTLPDGNEDFVSIAMRQTKVLDAYLCNVASTGGPGMKNDVVLFVSKCLTCSKVKAEHQRPSGLLEQPEITVGSGKELLWFHN</sequence>
<reference evidence="19 20" key="1">
    <citation type="submission" date="2019-05" db="EMBL/GenBank/DDBJ databases">
        <title>Mikania micrantha, genome provides insights into the molecular mechanism of rapid growth.</title>
        <authorList>
            <person name="Liu B."/>
        </authorList>
    </citation>
    <scope>NUCLEOTIDE SEQUENCE [LARGE SCALE GENOMIC DNA]</scope>
    <source>
        <strain evidence="19">NLD-2019</strain>
        <tissue evidence="19">Leaf</tissue>
    </source>
</reference>
<organism evidence="19 20">
    <name type="scientific">Mikania micrantha</name>
    <name type="common">bitter vine</name>
    <dbReference type="NCBI Taxonomy" id="192012"/>
    <lineage>
        <taxon>Eukaryota</taxon>
        <taxon>Viridiplantae</taxon>
        <taxon>Streptophyta</taxon>
        <taxon>Embryophyta</taxon>
        <taxon>Tracheophyta</taxon>
        <taxon>Spermatophyta</taxon>
        <taxon>Magnoliopsida</taxon>
        <taxon>eudicotyledons</taxon>
        <taxon>Gunneridae</taxon>
        <taxon>Pentapetalae</taxon>
        <taxon>asterids</taxon>
        <taxon>campanulids</taxon>
        <taxon>Asterales</taxon>
        <taxon>Asteraceae</taxon>
        <taxon>Asteroideae</taxon>
        <taxon>Heliantheae alliance</taxon>
        <taxon>Eupatorieae</taxon>
        <taxon>Mikania</taxon>
    </lineage>
</organism>
<dbReference type="GO" id="GO:0005667">
    <property type="term" value="C:transcription regulator complex"/>
    <property type="evidence" value="ECO:0007669"/>
    <property type="project" value="TreeGrafter"/>
</dbReference>
<dbReference type="PROSITE" id="PS50134">
    <property type="entry name" value="ZF_TAZ"/>
    <property type="match status" value="1"/>
</dbReference>
<dbReference type="EC" id="2.3.1.48" evidence="2"/>
<dbReference type="InterPro" id="IPR035898">
    <property type="entry name" value="TAZ_dom_sf"/>
</dbReference>
<evidence type="ECO:0000256" key="2">
    <source>
        <dbReference type="ARBA" id="ARBA00013184"/>
    </source>
</evidence>
<dbReference type="InterPro" id="IPR015943">
    <property type="entry name" value="WD40/YVTN_repeat-like_dom_sf"/>
</dbReference>
<comment type="subcellular location">
    <subcellularLocation>
        <location evidence="1">Nucleus</location>
    </subcellularLocation>
</comment>
<evidence type="ECO:0000259" key="18">
    <source>
        <dbReference type="PROSITE" id="PS51727"/>
    </source>
</evidence>
<dbReference type="SUPFAM" id="SSF50998">
    <property type="entry name" value="Quinoprotein alcohol dehydrogenase-like"/>
    <property type="match status" value="1"/>
</dbReference>
<evidence type="ECO:0000256" key="14">
    <source>
        <dbReference type="PROSITE-ProRule" id="PRU00228"/>
    </source>
</evidence>
<evidence type="ECO:0000256" key="10">
    <source>
        <dbReference type="ARBA" id="ARBA00023163"/>
    </source>
</evidence>
<evidence type="ECO:0000256" key="4">
    <source>
        <dbReference type="ARBA" id="ARBA00022723"/>
    </source>
</evidence>
<evidence type="ECO:0000256" key="8">
    <source>
        <dbReference type="ARBA" id="ARBA00023015"/>
    </source>
</evidence>
<evidence type="ECO:0000256" key="7">
    <source>
        <dbReference type="ARBA" id="ARBA00022853"/>
    </source>
</evidence>
<dbReference type="GO" id="GO:0005634">
    <property type="term" value="C:nucleus"/>
    <property type="evidence" value="ECO:0007669"/>
    <property type="project" value="UniProtKB-SubCell"/>
</dbReference>
<evidence type="ECO:0000313" key="20">
    <source>
        <dbReference type="Proteomes" id="UP000326396"/>
    </source>
</evidence>
<evidence type="ECO:0000256" key="11">
    <source>
        <dbReference type="ARBA" id="ARBA00023242"/>
    </source>
</evidence>
<dbReference type="Gene3D" id="3.30.60.90">
    <property type="match status" value="1"/>
</dbReference>
<evidence type="ECO:0000256" key="6">
    <source>
        <dbReference type="ARBA" id="ARBA00022833"/>
    </source>
</evidence>
<dbReference type="Gene3D" id="3.30.40.10">
    <property type="entry name" value="Zinc/RING finger domain, C3HC4 (zinc finger)"/>
    <property type="match status" value="1"/>
</dbReference>
<evidence type="ECO:0000313" key="19">
    <source>
        <dbReference type="EMBL" id="KAD0942792.1"/>
    </source>
</evidence>
<keyword evidence="3" id="KW-0808">Transferase</keyword>
<keyword evidence="20" id="KW-1185">Reference proteome</keyword>
<feature type="compositionally biased region" description="Gly residues" evidence="15">
    <location>
        <begin position="41"/>
        <end position="64"/>
    </location>
</feature>
<feature type="region of interest" description="Disordered" evidence="15">
    <location>
        <begin position="39"/>
        <end position="64"/>
    </location>
</feature>
<comment type="caution">
    <text evidence="19">The sequence shown here is derived from an EMBL/GenBank/DDBJ whole genome shotgun (WGS) entry which is preliminary data.</text>
</comment>
<dbReference type="InterPro" id="IPR000197">
    <property type="entry name" value="Znf_TAZ"/>
</dbReference>
<dbReference type="SUPFAM" id="SSF57903">
    <property type="entry name" value="FYVE/PHD zinc finger"/>
    <property type="match status" value="1"/>
</dbReference>
<dbReference type="GO" id="GO:0004402">
    <property type="term" value="F:histone acetyltransferase activity"/>
    <property type="evidence" value="ECO:0007669"/>
    <property type="project" value="InterPro"/>
</dbReference>
<dbReference type="GO" id="GO:0008270">
    <property type="term" value="F:zinc ion binding"/>
    <property type="evidence" value="ECO:0007669"/>
    <property type="project" value="UniProtKB-KW"/>
</dbReference>
<feature type="domain" description="TAZ-type" evidence="16">
    <location>
        <begin position="1328"/>
        <end position="1409"/>
    </location>
</feature>
<keyword evidence="9" id="KW-0010">Activator</keyword>
<evidence type="ECO:0000256" key="5">
    <source>
        <dbReference type="ARBA" id="ARBA00022771"/>
    </source>
</evidence>
<dbReference type="InterPro" id="IPR013178">
    <property type="entry name" value="Histone_AcTrfase_Rtt109/CBP"/>
</dbReference>
<dbReference type="GO" id="GO:0031490">
    <property type="term" value="F:chromatin DNA binding"/>
    <property type="evidence" value="ECO:0007669"/>
    <property type="project" value="TreeGrafter"/>
</dbReference>
<keyword evidence="10" id="KW-0804">Transcription</keyword>
<evidence type="ECO:0000256" key="9">
    <source>
        <dbReference type="ARBA" id="ARBA00023159"/>
    </source>
</evidence>
<dbReference type="PROSITE" id="PS51727">
    <property type="entry name" value="CBP_P300_HAT"/>
    <property type="match status" value="1"/>
</dbReference>
<feature type="domain" description="ZZ-type" evidence="17">
    <location>
        <begin position="1266"/>
        <end position="1317"/>
    </location>
</feature>
<keyword evidence="7" id="KW-0156">Chromatin regulator</keyword>
<keyword evidence="8" id="KW-0805">Transcription regulation</keyword>
<dbReference type="OrthoDB" id="899at2759"/>